<gene>
    <name evidence="1" type="ORF">C435_14158</name>
</gene>
<evidence type="ECO:0000313" key="2">
    <source>
        <dbReference type="Proteomes" id="UP000011687"/>
    </source>
</evidence>
<evidence type="ECO:0000313" key="1">
    <source>
        <dbReference type="EMBL" id="EMA15426.1"/>
    </source>
</evidence>
<keyword evidence="2" id="KW-1185">Reference proteome</keyword>
<sequence length="365" mass="41734">MENGGLFVSLYDKDTLKLYLDKGIYGQHMTPEREAPSSQSRHFNTLADYAACREGRHVFFFLDREIYYGGQLVGEGDGPAFYLNGQYSPLGREVDAPFVWDESSRYDEHEEDGLFETDRGEKCQPFLIQFEDNEGLSGRYITSDQFYIDLSEYPYPVPSNSMEGMGFCTLTARETEMLLDIYRDEDAVDTIETDSEEDIQLEGEPLPYETEYGPDSVTEVQDESHLEASILADPSLLPTQLQPDEDALLCRQVPVCPYKPPQHMDKADVCYFTEDGINDGTFPNTIIELKYASGGDKPAGKSDSLQMKRYAEWIDNRLDEQSEDVELFIYSPPGFTSTFDDYIPEQYLDWITKIETTVDDKQQTF</sequence>
<name>M0K2J2_9EURY</name>
<dbReference type="Proteomes" id="UP000011687">
    <property type="component" value="Unassembled WGS sequence"/>
</dbReference>
<proteinExistence type="predicted"/>
<dbReference type="PATRIC" id="fig|662475.6.peg.2769"/>
<dbReference type="RefSeq" id="WP_007189621.1">
    <property type="nucleotide sequence ID" value="NZ_AOLS01000066.1"/>
</dbReference>
<organism evidence="1 2">
    <name type="scientific">Haloarcula marismortui ATCC 33799</name>
    <dbReference type="NCBI Taxonomy" id="662475"/>
    <lineage>
        <taxon>Archaea</taxon>
        <taxon>Methanobacteriati</taxon>
        <taxon>Methanobacteriota</taxon>
        <taxon>Stenosarchaea group</taxon>
        <taxon>Halobacteria</taxon>
        <taxon>Halobacteriales</taxon>
        <taxon>Haloarculaceae</taxon>
        <taxon>Haloarcula</taxon>
    </lineage>
</organism>
<protein>
    <submittedName>
        <fullName evidence="1">Uncharacterized protein</fullName>
    </submittedName>
</protein>
<comment type="caution">
    <text evidence="1">The sequence shown here is derived from an EMBL/GenBank/DDBJ whole genome shotgun (WGS) entry which is preliminary data.</text>
</comment>
<dbReference type="AlphaFoldDB" id="M0K2J2"/>
<dbReference type="EMBL" id="AOLS01000066">
    <property type="protein sequence ID" value="EMA15426.1"/>
    <property type="molecule type" value="Genomic_DNA"/>
</dbReference>
<accession>M0K2J2</accession>
<reference evidence="1 2" key="1">
    <citation type="journal article" date="2014" name="PLoS Genet.">
        <title>Phylogenetically driven sequencing of extremely halophilic archaea reveals strategies for static and dynamic osmo-response.</title>
        <authorList>
            <person name="Becker E.A."/>
            <person name="Seitzer P.M."/>
            <person name="Tritt A."/>
            <person name="Larsen D."/>
            <person name="Krusor M."/>
            <person name="Yao A.I."/>
            <person name="Wu D."/>
            <person name="Madern D."/>
            <person name="Eisen J.A."/>
            <person name="Darling A.E."/>
            <person name="Facciotti M.T."/>
        </authorList>
    </citation>
    <scope>NUCLEOTIDE SEQUENCE [LARGE SCALE GENOMIC DNA]</scope>
    <source>
        <strain evidence="1 2">ATCC 33799</strain>
    </source>
</reference>